<accession>A0A3B6BZI3</accession>
<keyword evidence="1" id="KW-0732">Signal</keyword>
<dbReference type="Proteomes" id="UP000019116">
    <property type="component" value="Chromosome 2B"/>
</dbReference>
<reference evidence="2" key="1">
    <citation type="submission" date="2018-08" db="EMBL/GenBank/DDBJ databases">
        <authorList>
            <person name="Rossello M."/>
        </authorList>
    </citation>
    <scope>NUCLEOTIDE SEQUENCE [LARGE SCALE GENOMIC DNA]</scope>
    <source>
        <strain evidence="2">cv. Chinese Spring</strain>
    </source>
</reference>
<keyword evidence="3" id="KW-1185">Reference proteome</keyword>
<name>A0A3B6BZI3_WHEAT</name>
<organism evidence="2">
    <name type="scientific">Triticum aestivum</name>
    <name type="common">Wheat</name>
    <dbReference type="NCBI Taxonomy" id="4565"/>
    <lineage>
        <taxon>Eukaryota</taxon>
        <taxon>Viridiplantae</taxon>
        <taxon>Streptophyta</taxon>
        <taxon>Embryophyta</taxon>
        <taxon>Tracheophyta</taxon>
        <taxon>Spermatophyta</taxon>
        <taxon>Magnoliopsida</taxon>
        <taxon>Liliopsida</taxon>
        <taxon>Poales</taxon>
        <taxon>Poaceae</taxon>
        <taxon>BOP clade</taxon>
        <taxon>Pooideae</taxon>
        <taxon>Triticodae</taxon>
        <taxon>Triticeae</taxon>
        <taxon>Triticinae</taxon>
        <taxon>Triticum</taxon>
    </lineage>
</organism>
<dbReference type="AlphaFoldDB" id="A0A3B6BZI3"/>
<evidence type="ECO:0000313" key="2">
    <source>
        <dbReference type="EnsemblPlants" id="TraesCS2B02G021200.1.cds1"/>
    </source>
</evidence>
<evidence type="ECO:0000256" key="1">
    <source>
        <dbReference type="SAM" id="SignalP"/>
    </source>
</evidence>
<feature type="signal peptide" evidence="1">
    <location>
        <begin position="1"/>
        <end position="21"/>
    </location>
</feature>
<feature type="chain" id="PRO_5043171769" evidence="1">
    <location>
        <begin position="22"/>
        <end position="200"/>
    </location>
</feature>
<protein>
    <submittedName>
        <fullName evidence="2">Uncharacterized protein</fullName>
    </submittedName>
</protein>
<reference evidence="2" key="2">
    <citation type="submission" date="2018-10" db="UniProtKB">
        <authorList>
            <consortium name="EnsemblPlants"/>
        </authorList>
    </citation>
    <scope>IDENTIFICATION</scope>
</reference>
<sequence length="200" mass="21348">MAVTLVMVAVAVVVVVPVATSSMPVPVAREEDKDDASTSCQGEYSKLCGKDPACTAMVETACRTDAVSVESIKGTFAELAKVGGDSKGFAFTEWPWGHVALCAAVDEHGACPGNKTVEEFAGEHCINDLSVTCLDPICHDGARVECYRTASRFCYIKATPADKKAIEEKLKCFKGCCAEKKKKSEECRKECILNKSPPAA</sequence>
<dbReference type="Gramene" id="TraesCS2B02G021200.1">
    <property type="protein sequence ID" value="TraesCS2B02G021200.1.cds1"/>
    <property type="gene ID" value="TraesCS2B02G021200"/>
</dbReference>
<dbReference type="Gramene" id="TraesWEE_scaffold_001630_01G000700.1">
    <property type="protein sequence ID" value="TraesWEE_scaffold_001630_01G000700.1"/>
    <property type="gene ID" value="TraesWEE_scaffold_001630_01G000700"/>
</dbReference>
<evidence type="ECO:0000313" key="3">
    <source>
        <dbReference type="Proteomes" id="UP000019116"/>
    </source>
</evidence>
<proteinExistence type="predicted"/>
<dbReference type="EnsemblPlants" id="TraesCS2B02G021200.1">
    <property type="protein sequence ID" value="TraesCS2B02G021200.1.cds1"/>
    <property type="gene ID" value="TraesCS2B02G021200"/>
</dbReference>
<dbReference type="Gramene" id="TraesCS2B03G0005900.1">
    <property type="protein sequence ID" value="TraesCS2B03G0005900.1.CDS1"/>
    <property type="gene ID" value="TraesCS2B03G0005900"/>
</dbReference>